<evidence type="ECO:0000256" key="3">
    <source>
        <dbReference type="ARBA" id="ARBA00022833"/>
    </source>
</evidence>
<dbReference type="AlphaFoldDB" id="A0A0D3J4G3"/>
<keyword evidence="3" id="KW-0862">Zinc</keyword>
<dbReference type="Proteomes" id="UP000013827">
    <property type="component" value="Unassembled WGS sequence"/>
</dbReference>
<dbReference type="EnsemblProtists" id="EOD18398">
    <property type="protein sequence ID" value="EOD18398"/>
    <property type="gene ID" value="EMIHUDRAFT_196632"/>
</dbReference>
<proteinExistence type="predicted"/>
<keyword evidence="7" id="KW-1185">Reference proteome</keyword>
<evidence type="ECO:0000256" key="1">
    <source>
        <dbReference type="ARBA" id="ARBA00022723"/>
    </source>
</evidence>
<organism evidence="6 7">
    <name type="scientific">Emiliania huxleyi (strain CCMP1516)</name>
    <dbReference type="NCBI Taxonomy" id="280463"/>
    <lineage>
        <taxon>Eukaryota</taxon>
        <taxon>Haptista</taxon>
        <taxon>Haptophyta</taxon>
        <taxon>Prymnesiophyceae</taxon>
        <taxon>Isochrysidales</taxon>
        <taxon>Noelaerhabdaceae</taxon>
        <taxon>Emiliania</taxon>
    </lineage>
</organism>
<keyword evidence="1" id="KW-0479">Metal-binding</keyword>
<evidence type="ECO:0000259" key="5">
    <source>
        <dbReference type="PROSITE" id="PS51805"/>
    </source>
</evidence>
<evidence type="ECO:0000256" key="4">
    <source>
        <dbReference type="SAM" id="MobiDB-lite"/>
    </source>
</evidence>
<dbReference type="GO" id="GO:0008270">
    <property type="term" value="F:zinc ion binding"/>
    <property type="evidence" value="ECO:0007669"/>
    <property type="project" value="UniProtKB-KW"/>
</dbReference>
<dbReference type="GeneID" id="19046399"/>
<feature type="compositionally biased region" description="Low complexity" evidence="4">
    <location>
        <begin position="8"/>
        <end position="31"/>
    </location>
</feature>
<protein>
    <recommendedName>
        <fullName evidence="5">PHD-type domain-containing protein</fullName>
    </recommendedName>
</protein>
<evidence type="ECO:0000256" key="2">
    <source>
        <dbReference type="ARBA" id="ARBA00022771"/>
    </source>
</evidence>
<keyword evidence="2" id="KW-0863">Zinc-finger</keyword>
<dbReference type="InterPro" id="IPR034732">
    <property type="entry name" value="EPHD"/>
</dbReference>
<dbReference type="HOGENOM" id="CLU_2613325_0_0_1"/>
<dbReference type="KEGG" id="ehx:EMIHUDRAFT_196632"/>
<reference evidence="7" key="1">
    <citation type="journal article" date="2013" name="Nature">
        <title>Pan genome of the phytoplankton Emiliania underpins its global distribution.</title>
        <authorList>
            <person name="Read B.A."/>
            <person name="Kegel J."/>
            <person name="Klute M.J."/>
            <person name="Kuo A."/>
            <person name="Lefebvre S.C."/>
            <person name="Maumus F."/>
            <person name="Mayer C."/>
            <person name="Miller J."/>
            <person name="Monier A."/>
            <person name="Salamov A."/>
            <person name="Young J."/>
            <person name="Aguilar M."/>
            <person name="Claverie J.M."/>
            <person name="Frickenhaus S."/>
            <person name="Gonzalez K."/>
            <person name="Herman E.K."/>
            <person name="Lin Y.C."/>
            <person name="Napier J."/>
            <person name="Ogata H."/>
            <person name="Sarno A.F."/>
            <person name="Shmutz J."/>
            <person name="Schroeder D."/>
            <person name="de Vargas C."/>
            <person name="Verret F."/>
            <person name="von Dassow P."/>
            <person name="Valentin K."/>
            <person name="Van de Peer Y."/>
            <person name="Wheeler G."/>
            <person name="Dacks J.B."/>
            <person name="Delwiche C.F."/>
            <person name="Dyhrman S.T."/>
            <person name="Glockner G."/>
            <person name="John U."/>
            <person name="Richards T."/>
            <person name="Worden A.Z."/>
            <person name="Zhang X."/>
            <person name="Grigoriev I.V."/>
            <person name="Allen A.E."/>
            <person name="Bidle K."/>
            <person name="Borodovsky M."/>
            <person name="Bowler C."/>
            <person name="Brownlee C."/>
            <person name="Cock J.M."/>
            <person name="Elias M."/>
            <person name="Gladyshev V.N."/>
            <person name="Groth M."/>
            <person name="Guda C."/>
            <person name="Hadaegh A."/>
            <person name="Iglesias-Rodriguez M.D."/>
            <person name="Jenkins J."/>
            <person name="Jones B.M."/>
            <person name="Lawson T."/>
            <person name="Leese F."/>
            <person name="Lindquist E."/>
            <person name="Lobanov A."/>
            <person name="Lomsadze A."/>
            <person name="Malik S.B."/>
            <person name="Marsh M.E."/>
            <person name="Mackinder L."/>
            <person name="Mock T."/>
            <person name="Mueller-Roeber B."/>
            <person name="Pagarete A."/>
            <person name="Parker M."/>
            <person name="Probert I."/>
            <person name="Quesneville H."/>
            <person name="Raines C."/>
            <person name="Rensing S.A."/>
            <person name="Riano-Pachon D.M."/>
            <person name="Richier S."/>
            <person name="Rokitta S."/>
            <person name="Shiraiwa Y."/>
            <person name="Soanes D.M."/>
            <person name="van der Giezen M."/>
            <person name="Wahlund T.M."/>
            <person name="Williams B."/>
            <person name="Wilson W."/>
            <person name="Wolfe G."/>
            <person name="Wurch L.L."/>
        </authorList>
    </citation>
    <scope>NUCLEOTIDE SEQUENCE</scope>
</reference>
<feature type="region of interest" description="Disordered" evidence="4">
    <location>
        <begin position="1"/>
        <end position="31"/>
    </location>
</feature>
<dbReference type="PaxDb" id="2903-EOD18398"/>
<sequence length="79" mass="7946">MEEAGSTAPEPEAAARVQAAEPADAEQAAALSAADADDVPVGAPVCVFCARGAHPVCGRLIPVSPGCWAHVNCAMWSSE</sequence>
<evidence type="ECO:0000313" key="6">
    <source>
        <dbReference type="EnsemblProtists" id="EOD18398"/>
    </source>
</evidence>
<dbReference type="RefSeq" id="XP_005770827.1">
    <property type="nucleotide sequence ID" value="XM_005770770.1"/>
</dbReference>
<feature type="domain" description="PHD-type" evidence="5">
    <location>
        <begin position="43"/>
        <end position="79"/>
    </location>
</feature>
<dbReference type="PROSITE" id="PS51805">
    <property type="entry name" value="EPHD"/>
    <property type="match status" value="1"/>
</dbReference>
<evidence type="ECO:0000313" key="7">
    <source>
        <dbReference type="Proteomes" id="UP000013827"/>
    </source>
</evidence>
<accession>A0A0D3J4G3</accession>
<name>A0A0D3J4G3_EMIH1</name>
<reference evidence="6" key="2">
    <citation type="submission" date="2024-10" db="UniProtKB">
        <authorList>
            <consortium name="EnsemblProtists"/>
        </authorList>
    </citation>
    <scope>IDENTIFICATION</scope>
</reference>